<dbReference type="InterPro" id="IPR018062">
    <property type="entry name" value="HTH_AraC-typ_CS"/>
</dbReference>
<keyword evidence="2" id="KW-0238">DNA-binding</keyword>
<evidence type="ECO:0000313" key="5">
    <source>
        <dbReference type="EMBL" id="MWB76677.1"/>
    </source>
</evidence>
<evidence type="ECO:0000256" key="1">
    <source>
        <dbReference type="ARBA" id="ARBA00023015"/>
    </source>
</evidence>
<protein>
    <submittedName>
        <fullName evidence="5">Helix-turn-helix domain-containing protein</fullName>
    </submittedName>
</protein>
<evidence type="ECO:0000256" key="3">
    <source>
        <dbReference type="ARBA" id="ARBA00023163"/>
    </source>
</evidence>
<keyword evidence="6" id="KW-1185">Reference proteome</keyword>
<dbReference type="GO" id="GO:0043565">
    <property type="term" value="F:sequence-specific DNA binding"/>
    <property type="evidence" value="ECO:0007669"/>
    <property type="project" value="InterPro"/>
</dbReference>
<proteinExistence type="predicted"/>
<keyword evidence="3" id="KW-0804">Transcription</keyword>
<sequence length="280" mass="31110">MNASPTERRMLRVMDHIHANPAGDLSLDELAEVAAMSRFHFHRVFRALTGETCAQAVRRIRLHLAASQLMRSGGEVDAVARNVGYTDRDSFDRAFRAQYGMTPVRFRDLGQPLPLIQNHRGTIQMYPVDIRDLPERQLVGLPHTGAYYRISEAFSRVDTIVAARGLYPRLDGMFACFYDDVSSVPEAELNSFAAFALLPGTPVPEGLESRTQPAGPHAVLTFKGPYANLPSAYDYLFGQWLVGSGRDLADAPSFEHYLNTPMNTAPEDLMTEICLPLKPA</sequence>
<keyword evidence="1" id="KW-0805">Transcription regulation</keyword>
<dbReference type="Pfam" id="PF06445">
    <property type="entry name" value="GyrI-like"/>
    <property type="match status" value="1"/>
</dbReference>
<dbReference type="SUPFAM" id="SSF46689">
    <property type="entry name" value="Homeodomain-like"/>
    <property type="match status" value="2"/>
</dbReference>
<dbReference type="SMART" id="SM00342">
    <property type="entry name" value="HTH_ARAC"/>
    <property type="match status" value="1"/>
</dbReference>
<dbReference type="Gene3D" id="1.10.10.60">
    <property type="entry name" value="Homeodomain-like"/>
    <property type="match status" value="2"/>
</dbReference>
<evidence type="ECO:0000256" key="2">
    <source>
        <dbReference type="ARBA" id="ARBA00023125"/>
    </source>
</evidence>
<reference evidence="5 6" key="1">
    <citation type="submission" date="2019-11" db="EMBL/GenBank/DDBJ databases">
        <title>Pseudooceanicola pacifica sp. nov., isolated from deep-sea sediment of the Pacific Ocean.</title>
        <authorList>
            <person name="Lyu L."/>
        </authorList>
    </citation>
    <scope>NUCLEOTIDE SEQUENCE [LARGE SCALE GENOMIC DNA]</scope>
    <source>
        <strain evidence="5 6">216_PA32_1</strain>
    </source>
</reference>
<accession>A0A844VZ62</accession>
<evidence type="ECO:0000313" key="6">
    <source>
        <dbReference type="Proteomes" id="UP000443843"/>
    </source>
</evidence>
<name>A0A844VZ62_9RHOB</name>
<dbReference type="InterPro" id="IPR011256">
    <property type="entry name" value="Reg_factor_effector_dom_sf"/>
</dbReference>
<dbReference type="EMBL" id="WNXQ01000001">
    <property type="protein sequence ID" value="MWB76677.1"/>
    <property type="molecule type" value="Genomic_DNA"/>
</dbReference>
<dbReference type="PRINTS" id="PR00032">
    <property type="entry name" value="HTHARAC"/>
</dbReference>
<dbReference type="Gene3D" id="3.20.80.10">
    <property type="entry name" value="Regulatory factor, effector binding domain"/>
    <property type="match status" value="1"/>
</dbReference>
<organism evidence="5 6">
    <name type="scientific">Pseudooceanicola pacificus</name>
    <dbReference type="NCBI Taxonomy" id="2676438"/>
    <lineage>
        <taxon>Bacteria</taxon>
        <taxon>Pseudomonadati</taxon>
        <taxon>Pseudomonadota</taxon>
        <taxon>Alphaproteobacteria</taxon>
        <taxon>Rhodobacterales</taxon>
        <taxon>Paracoccaceae</taxon>
        <taxon>Pseudooceanicola</taxon>
    </lineage>
</organism>
<dbReference type="PANTHER" id="PTHR40055">
    <property type="entry name" value="TRANSCRIPTIONAL REGULATOR YGIV-RELATED"/>
    <property type="match status" value="1"/>
</dbReference>
<gene>
    <name evidence="5" type="ORF">GLS40_01420</name>
</gene>
<dbReference type="InterPro" id="IPR029442">
    <property type="entry name" value="GyrI-like"/>
</dbReference>
<dbReference type="SMART" id="SM00871">
    <property type="entry name" value="AraC_E_bind"/>
    <property type="match status" value="1"/>
</dbReference>
<dbReference type="InterPro" id="IPR050908">
    <property type="entry name" value="SmbC-like"/>
</dbReference>
<dbReference type="AlphaFoldDB" id="A0A844VZ62"/>
<dbReference type="PROSITE" id="PS01124">
    <property type="entry name" value="HTH_ARAC_FAMILY_2"/>
    <property type="match status" value="1"/>
</dbReference>
<dbReference type="PROSITE" id="PS00041">
    <property type="entry name" value="HTH_ARAC_FAMILY_1"/>
    <property type="match status" value="1"/>
</dbReference>
<dbReference type="InterPro" id="IPR018060">
    <property type="entry name" value="HTH_AraC"/>
</dbReference>
<dbReference type="PANTHER" id="PTHR40055:SF1">
    <property type="entry name" value="TRANSCRIPTIONAL REGULATOR YGIV-RELATED"/>
    <property type="match status" value="1"/>
</dbReference>
<comment type="caution">
    <text evidence="5">The sequence shown here is derived from an EMBL/GenBank/DDBJ whole genome shotgun (WGS) entry which is preliminary data.</text>
</comment>
<dbReference type="Proteomes" id="UP000443843">
    <property type="component" value="Unassembled WGS sequence"/>
</dbReference>
<evidence type="ECO:0000259" key="4">
    <source>
        <dbReference type="PROSITE" id="PS01124"/>
    </source>
</evidence>
<dbReference type="Pfam" id="PF12833">
    <property type="entry name" value="HTH_18"/>
    <property type="match status" value="1"/>
</dbReference>
<dbReference type="InterPro" id="IPR010499">
    <property type="entry name" value="AraC_E-bd"/>
</dbReference>
<dbReference type="InterPro" id="IPR020449">
    <property type="entry name" value="Tscrpt_reg_AraC-type_HTH"/>
</dbReference>
<dbReference type="InterPro" id="IPR009057">
    <property type="entry name" value="Homeodomain-like_sf"/>
</dbReference>
<dbReference type="SUPFAM" id="SSF55136">
    <property type="entry name" value="Probable bacterial effector-binding domain"/>
    <property type="match status" value="1"/>
</dbReference>
<feature type="domain" description="HTH araC/xylS-type" evidence="4">
    <location>
        <begin position="11"/>
        <end position="109"/>
    </location>
</feature>
<dbReference type="GO" id="GO:0003700">
    <property type="term" value="F:DNA-binding transcription factor activity"/>
    <property type="evidence" value="ECO:0007669"/>
    <property type="project" value="InterPro"/>
</dbReference>